<dbReference type="Proteomes" id="UP000670092">
    <property type="component" value="Unassembled WGS sequence"/>
</dbReference>
<dbReference type="VEuPathDB" id="FungiDB:I7I52_04791"/>
<gene>
    <name evidence="1" type="ORF">I7I52_04791</name>
</gene>
<keyword evidence="1" id="KW-0689">Ribosomal protein</keyword>
<dbReference type="AlphaFoldDB" id="A0A8H7YNT3"/>
<sequence length="174" mass="19661">MHMLDQSFRAFQAAWSFGGLGSSAWGFPCSYIVRQRLHLAGSISIKVCDDVPVLCVKDMFCWQDTESHLVLLSLSKSLRFPSSLWLSDSSILEQFVVILGVIPLQYSSVRIFPCTHFPFAVSVSKQQLRFGVFNQPLRITGEHNSASALTFRISTRLIWHPHDLFRGEMIIPDG</sequence>
<accession>A0A8H7YNT3</accession>
<dbReference type="GO" id="GO:0005840">
    <property type="term" value="C:ribosome"/>
    <property type="evidence" value="ECO:0007669"/>
    <property type="project" value="UniProtKB-KW"/>
</dbReference>
<protein>
    <submittedName>
        <fullName evidence="1">Ribosomal protein S23</fullName>
    </submittedName>
</protein>
<evidence type="ECO:0000313" key="1">
    <source>
        <dbReference type="EMBL" id="KAG5293468.1"/>
    </source>
</evidence>
<name>A0A8H7YNT3_AJECA</name>
<dbReference type="EMBL" id="JAEVHI010000004">
    <property type="protein sequence ID" value="KAG5293468.1"/>
    <property type="molecule type" value="Genomic_DNA"/>
</dbReference>
<comment type="caution">
    <text evidence="1">The sequence shown here is derived from an EMBL/GenBank/DDBJ whole genome shotgun (WGS) entry which is preliminary data.</text>
</comment>
<reference evidence="1 2" key="1">
    <citation type="submission" date="2021-01" db="EMBL/GenBank/DDBJ databases">
        <title>Chromosome-level genome assembly of a human fungal pathogen reveals clustering of transcriptionally co-regulated genes.</title>
        <authorList>
            <person name="Voorhies M."/>
            <person name="Cohen S."/>
            <person name="Shea T.P."/>
            <person name="Petrus S."/>
            <person name="Munoz J.F."/>
            <person name="Poplawski S."/>
            <person name="Goldman W.E."/>
            <person name="Michael T."/>
            <person name="Cuomo C.A."/>
            <person name="Sil A."/>
            <person name="Beyhan S."/>
        </authorList>
    </citation>
    <scope>NUCLEOTIDE SEQUENCE [LARGE SCALE GENOMIC DNA]</scope>
    <source>
        <strain evidence="1 2">G184AR</strain>
    </source>
</reference>
<keyword evidence="1" id="KW-0687">Ribonucleoprotein</keyword>
<evidence type="ECO:0000313" key="2">
    <source>
        <dbReference type="Proteomes" id="UP000670092"/>
    </source>
</evidence>
<organism evidence="1 2">
    <name type="scientific">Ajellomyces capsulatus</name>
    <name type="common">Darling's disease fungus</name>
    <name type="synonym">Histoplasma capsulatum</name>
    <dbReference type="NCBI Taxonomy" id="5037"/>
    <lineage>
        <taxon>Eukaryota</taxon>
        <taxon>Fungi</taxon>
        <taxon>Dikarya</taxon>
        <taxon>Ascomycota</taxon>
        <taxon>Pezizomycotina</taxon>
        <taxon>Eurotiomycetes</taxon>
        <taxon>Eurotiomycetidae</taxon>
        <taxon>Onygenales</taxon>
        <taxon>Ajellomycetaceae</taxon>
        <taxon>Histoplasma</taxon>
    </lineage>
</organism>
<proteinExistence type="predicted"/>